<feature type="region of interest" description="Disordered" evidence="1">
    <location>
        <begin position="94"/>
        <end position="199"/>
    </location>
</feature>
<sequence length="356" mass="38673">MFEGFSFPSPSSSESLRVPNGDDDPFLHCESNLVSPLSSRCPSPRLGSRDYSARISKRSRSPFRLGPAPTSIPPSYMDQHRLSIGTLTRKLNSHTLEHNDPSSDSDDSRGYPVTPRSVYLDPSGRASRRPSIAFISPQYGDRPDGCAPSCLDTSPMSTPRSCLDRRPSHPAAYTSAPNTSTPRHGSMEAGTHRQSISALRSQREKLSILQCASTSVADTIRLAQILDEDECFRCYADGYLNDGQHPSSLPPSRTPSRKQPQKKVDAPKSSSCSKLSGAPAGKSKVDKSYAYSDRRSGRAAPSGLRRRSLVLAAVTAVLEAESAAKHQNSTVDSTVADLPQPLETETRRSYSQSVFT</sequence>
<feature type="compositionally biased region" description="Basic and acidic residues" evidence="1">
    <location>
        <begin position="283"/>
        <end position="296"/>
    </location>
</feature>
<evidence type="ECO:0000313" key="2">
    <source>
        <dbReference type="EMBL" id="KMP01651.1"/>
    </source>
</evidence>
<dbReference type="AlphaFoldDB" id="A0A0J6XZB4"/>
<feature type="region of interest" description="Disordered" evidence="1">
    <location>
        <begin position="1"/>
        <end position="78"/>
    </location>
</feature>
<feature type="region of interest" description="Disordered" evidence="1">
    <location>
        <begin position="322"/>
        <end position="356"/>
    </location>
</feature>
<name>A0A0J6XZB4_COCIT</name>
<evidence type="ECO:0000313" key="3">
    <source>
        <dbReference type="Proteomes" id="UP000054565"/>
    </source>
</evidence>
<dbReference type="OrthoDB" id="4186330at2759"/>
<feature type="compositionally biased region" description="Polar residues" evidence="1">
    <location>
        <begin position="151"/>
        <end position="160"/>
    </location>
</feature>
<reference evidence="3" key="1">
    <citation type="journal article" date="2010" name="Genome Res.">
        <title>Population genomic sequencing of Coccidioides fungi reveals recent hybridization and transposon control.</title>
        <authorList>
            <person name="Neafsey D.E."/>
            <person name="Barker B.M."/>
            <person name="Sharpton T.J."/>
            <person name="Stajich J.E."/>
            <person name="Park D.J."/>
            <person name="Whiston E."/>
            <person name="Hung C.-Y."/>
            <person name="McMahan C."/>
            <person name="White J."/>
            <person name="Sykes S."/>
            <person name="Heiman D."/>
            <person name="Young S."/>
            <person name="Zeng Q."/>
            <person name="Abouelleil A."/>
            <person name="Aftuck L."/>
            <person name="Bessette D."/>
            <person name="Brown A."/>
            <person name="FitzGerald M."/>
            <person name="Lui A."/>
            <person name="Macdonald J.P."/>
            <person name="Priest M."/>
            <person name="Orbach M.J."/>
            <person name="Galgiani J.N."/>
            <person name="Kirkland T.N."/>
            <person name="Cole G.T."/>
            <person name="Birren B.W."/>
            <person name="Henn M.R."/>
            <person name="Taylor J.W."/>
            <person name="Rounsley S.D."/>
        </authorList>
    </citation>
    <scope>NUCLEOTIDE SEQUENCE [LARGE SCALE GENOMIC DNA]</scope>
    <source>
        <strain evidence="3">RMSCC 2394</strain>
    </source>
</reference>
<protein>
    <submittedName>
        <fullName evidence="2">Uncharacterized protein</fullName>
    </submittedName>
</protein>
<feature type="compositionally biased region" description="Low complexity" evidence="1">
    <location>
        <begin position="33"/>
        <end position="46"/>
    </location>
</feature>
<feature type="compositionally biased region" description="Basic and acidic residues" evidence="1">
    <location>
        <begin position="95"/>
        <end position="109"/>
    </location>
</feature>
<accession>A0A0J6XZB4</accession>
<organism evidence="2 3">
    <name type="scientific">Coccidioides immitis RMSCC 2394</name>
    <dbReference type="NCBI Taxonomy" id="404692"/>
    <lineage>
        <taxon>Eukaryota</taxon>
        <taxon>Fungi</taxon>
        <taxon>Dikarya</taxon>
        <taxon>Ascomycota</taxon>
        <taxon>Pezizomycotina</taxon>
        <taxon>Eurotiomycetes</taxon>
        <taxon>Eurotiomycetidae</taxon>
        <taxon>Onygenales</taxon>
        <taxon>Onygenaceae</taxon>
        <taxon>Coccidioides</taxon>
    </lineage>
</organism>
<gene>
    <name evidence="2" type="ORF">CIRG_01790</name>
</gene>
<feature type="compositionally biased region" description="Low complexity" evidence="1">
    <location>
        <begin position="1"/>
        <end position="15"/>
    </location>
</feature>
<dbReference type="Proteomes" id="UP000054565">
    <property type="component" value="Unassembled WGS sequence"/>
</dbReference>
<feature type="region of interest" description="Disordered" evidence="1">
    <location>
        <begin position="242"/>
        <end position="303"/>
    </location>
</feature>
<proteinExistence type="predicted"/>
<dbReference type="EMBL" id="DS028093">
    <property type="protein sequence ID" value="KMP01651.1"/>
    <property type="molecule type" value="Genomic_DNA"/>
</dbReference>
<evidence type="ECO:0000256" key="1">
    <source>
        <dbReference type="SAM" id="MobiDB-lite"/>
    </source>
</evidence>